<feature type="compositionally biased region" description="Acidic residues" evidence="1">
    <location>
        <begin position="197"/>
        <end position="206"/>
    </location>
</feature>
<reference evidence="2" key="2">
    <citation type="submission" date="2023-05" db="EMBL/GenBank/DDBJ databases">
        <authorList>
            <consortium name="Lawrence Berkeley National Laboratory"/>
            <person name="Steindorff A."/>
            <person name="Hensen N."/>
            <person name="Bonometti L."/>
            <person name="Westerberg I."/>
            <person name="Brannstrom I.O."/>
            <person name="Guillou S."/>
            <person name="Cros-Aarteil S."/>
            <person name="Calhoun S."/>
            <person name="Haridas S."/>
            <person name="Kuo A."/>
            <person name="Mondo S."/>
            <person name="Pangilinan J."/>
            <person name="Riley R."/>
            <person name="Labutti K."/>
            <person name="Andreopoulos B."/>
            <person name="Lipzen A."/>
            <person name="Chen C."/>
            <person name="Yanf M."/>
            <person name="Daum C."/>
            <person name="Ng V."/>
            <person name="Clum A."/>
            <person name="Ohm R."/>
            <person name="Martin F."/>
            <person name="Silar P."/>
            <person name="Natvig D."/>
            <person name="Lalanne C."/>
            <person name="Gautier V."/>
            <person name="Ament-Velasquez S.L."/>
            <person name="Kruys A."/>
            <person name="Hutchinson M.I."/>
            <person name="Powell A.J."/>
            <person name="Barry K."/>
            <person name="Miller A.N."/>
            <person name="Grigoriev I.V."/>
            <person name="Debuchy R."/>
            <person name="Gladieux P."/>
            <person name="Thoren M.H."/>
            <person name="Johannesson H."/>
        </authorList>
    </citation>
    <scope>NUCLEOTIDE SEQUENCE</scope>
    <source>
        <strain evidence="2">CBS 103.79</strain>
    </source>
</reference>
<protein>
    <submittedName>
        <fullName evidence="2">Uncharacterized protein</fullName>
    </submittedName>
</protein>
<evidence type="ECO:0000313" key="2">
    <source>
        <dbReference type="EMBL" id="KAK3904838.1"/>
    </source>
</evidence>
<gene>
    <name evidence="2" type="ORF">C8A05DRAFT_13315</name>
</gene>
<reference evidence="2" key="1">
    <citation type="journal article" date="2023" name="Mol. Phylogenet. Evol.">
        <title>Genome-scale phylogeny and comparative genomics of the fungal order Sordariales.</title>
        <authorList>
            <person name="Hensen N."/>
            <person name="Bonometti L."/>
            <person name="Westerberg I."/>
            <person name="Brannstrom I.O."/>
            <person name="Guillou S."/>
            <person name="Cros-Aarteil S."/>
            <person name="Calhoun S."/>
            <person name="Haridas S."/>
            <person name="Kuo A."/>
            <person name="Mondo S."/>
            <person name="Pangilinan J."/>
            <person name="Riley R."/>
            <person name="LaButti K."/>
            <person name="Andreopoulos B."/>
            <person name="Lipzen A."/>
            <person name="Chen C."/>
            <person name="Yan M."/>
            <person name="Daum C."/>
            <person name="Ng V."/>
            <person name="Clum A."/>
            <person name="Steindorff A."/>
            <person name="Ohm R.A."/>
            <person name="Martin F."/>
            <person name="Silar P."/>
            <person name="Natvig D.O."/>
            <person name="Lalanne C."/>
            <person name="Gautier V."/>
            <person name="Ament-Velasquez S.L."/>
            <person name="Kruys A."/>
            <person name="Hutchinson M.I."/>
            <person name="Powell A.J."/>
            <person name="Barry K."/>
            <person name="Miller A.N."/>
            <person name="Grigoriev I.V."/>
            <person name="Debuchy R."/>
            <person name="Gladieux P."/>
            <person name="Hiltunen Thoren M."/>
            <person name="Johannesson H."/>
        </authorList>
    </citation>
    <scope>NUCLEOTIDE SEQUENCE</scope>
    <source>
        <strain evidence="2">CBS 103.79</strain>
    </source>
</reference>
<dbReference type="Proteomes" id="UP001303889">
    <property type="component" value="Unassembled WGS sequence"/>
</dbReference>
<sequence length="410" mass="44089">MAVVVQPPTVAPPDIRSIVTPVLSALPGAAASAQPATTVLPSLTPILRQRVQLLASASTEPWIRLLTYEPSKVAQLTGIAQSGVLDPHPVSGEIEVDWDGEVDTQYKRVDQETLHTLAVLRELGLFFKLLYCTADPDGGDDGWLVGEVGVADASLLNTFAGSSDINQAEAAFQAKKTTSIPRPVVQAINGWTSQAPADEEEDDDDGYWARYDATPSRTPAAQRSPAPPSVAPTSQPDIQRSESTEAEDAYYAQYDSVQPAMDNHDPDEEVHMQELTRPLPPLGLAAHPAAPTTTTTAPKETTSGPVLAQPIPIKPGSERSSVSLGSDNETWVMAHPRPASSASSAGSQTVAKLEEVAETRQQTEYGVKQHISRSIRSLFLLSRASGIDREEFERMVRTELDVLAMVEDEI</sequence>
<comment type="caution">
    <text evidence="2">The sequence shown here is derived from an EMBL/GenBank/DDBJ whole genome shotgun (WGS) entry which is preliminary data.</text>
</comment>
<feature type="region of interest" description="Disordered" evidence="1">
    <location>
        <begin position="280"/>
        <end position="324"/>
    </location>
</feature>
<feature type="compositionally biased region" description="Low complexity" evidence="1">
    <location>
        <begin position="282"/>
        <end position="298"/>
    </location>
</feature>
<accession>A0AAN6MRV3</accession>
<organism evidence="2 3">
    <name type="scientific">Staphylotrichum tortipilum</name>
    <dbReference type="NCBI Taxonomy" id="2831512"/>
    <lineage>
        <taxon>Eukaryota</taxon>
        <taxon>Fungi</taxon>
        <taxon>Dikarya</taxon>
        <taxon>Ascomycota</taxon>
        <taxon>Pezizomycotina</taxon>
        <taxon>Sordariomycetes</taxon>
        <taxon>Sordariomycetidae</taxon>
        <taxon>Sordariales</taxon>
        <taxon>Chaetomiaceae</taxon>
        <taxon>Staphylotrichum</taxon>
    </lineage>
</organism>
<proteinExistence type="predicted"/>
<keyword evidence="3" id="KW-1185">Reference proteome</keyword>
<evidence type="ECO:0000313" key="3">
    <source>
        <dbReference type="Proteomes" id="UP001303889"/>
    </source>
</evidence>
<evidence type="ECO:0000256" key="1">
    <source>
        <dbReference type="SAM" id="MobiDB-lite"/>
    </source>
</evidence>
<name>A0AAN6MRV3_9PEZI</name>
<dbReference type="EMBL" id="MU855381">
    <property type="protein sequence ID" value="KAK3904838.1"/>
    <property type="molecule type" value="Genomic_DNA"/>
</dbReference>
<dbReference type="AlphaFoldDB" id="A0AAN6MRV3"/>
<feature type="region of interest" description="Disordered" evidence="1">
    <location>
        <begin position="187"/>
        <end position="245"/>
    </location>
</feature>